<dbReference type="AlphaFoldDB" id="A0AAJ1S410"/>
<gene>
    <name evidence="2" type="ORF">QXL92_15895</name>
</gene>
<feature type="domain" description="Novel STAND NTPase 1" evidence="1">
    <location>
        <begin position="257"/>
        <end position="474"/>
    </location>
</feature>
<sequence>MKSLAVQDAQVLVLPPSSTNKAKGELFERFIANLLANQFGFEEPQTQNLNVTSDGIELDVKAKHKLTRGTAIAECKAFSRNVRAAELTNFYGKLIIERFEDPQAFGLMCALPRLTPEGEEKAQEITRNDNNFQYLSGNAIAAALKQAGLIVQQPPSTADTSDFTVVITESGVFAAAIVLDPVERTPLNVGMWSSEGEVPNSVIELMRASEYSTGLSVLDVGGGGQPPVSSLTPQTENVLLAQVAGSTSDFEYQLPASPKYFVGRRIAVDRLRGFLTAETGSIVVLNAQSGWGKSSLALKMQDLVRRVSGVGIVLDTRTADQPRYVVEVLRKTGTEAHAAGILELPSNASWASLDSAVATLIEAKWLETDRPLLIFFDQFENVFSNAELTRTFRDLALSCREIDGPLIVGFAWKTDLVGWTENHPYKLRDDIRSAGSVVVIDTFGPSEVTVLLKRLADQALTRLLPDLRSRLRVYSQGLPWLLKKLADHVLKELREGATQEQLLAESLNVVGLFSADLAELNPTEHEVVRHVARYAPISAREVTERFGPDPVQSLVDRRLLVQVGDRLDTYWDTFRDFLNTGRIPVQDSYILRQTPRSVARLLPLVVAAGGDISVQRLETELGTSDRAIFNLSRELRLLGVTAQEPNRVKLVEQVLASSDRESAMRRLVADSLRRHRAYSTLRTLAERNDDVVTLDSFARELPNAFPAVDVASSSWIAYARAFLFWFEYAGLVIRQGTEYSPTNEGLSTPTLRLLGQRTPLRVRAGVPYIAPRRAIELLKRLSVEVEIEMPSHAKDREALGTLVALGAVSVSVDRKCRLAVAEVVQDGQVNPGHLQQLLAGVPGGREGLAAIEANPRCSPRDVGQAIASAAHSKWTDGTTRSVGGHFRSWAKYAGLDVQTPARNQ</sequence>
<accession>A0AAJ1S410</accession>
<proteinExistence type="predicted"/>
<name>A0AAJ1S410_9MYCO</name>
<dbReference type="EMBL" id="JAUFSA010000001">
    <property type="protein sequence ID" value="MDP7736225.1"/>
    <property type="molecule type" value="Genomic_DNA"/>
</dbReference>
<dbReference type="Pfam" id="PF20703">
    <property type="entry name" value="nSTAND1"/>
    <property type="match status" value="1"/>
</dbReference>
<evidence type="ECO:0000313" key="2">
    <source>
        <dbReference type="EMBL" id="MDP7736225.1"/>
    </source>
</evidence>
<dbReference type="Gene3D" id="3.40.50.300">
    <property type="entry name" value="P-loop containing nucleotide triphosphate hydrolases"/>
    <property type="match status" value="1"/>
</dbReference>
<protein>
    <recommendedName>
        <fullName evidence="1">Novel STAND NTPase 1 domain-containing protein</fullName>
    </recommendedName>
</protein>
<reference evidence="2" key="1">
    <citation type="submission" date="2023-06" db="EMBL/GenBank/DDBJ databases">
        <title>Identification of two novel mycobacterium reveal diversities and complexities of Mycobacterium gordonae clade.</title>
        <authorList>
            <person name="Matsumoto Y."/>
            <person name="Nakamura S."/>
            <person name="Motooka D."/>
            <person name="Fukushima K."/>
        </authorList>
    </citation>
    <scope>NUCLEOTIDE SEQUENCE</scope>
    <source>
        <strain evidence="2">TY812</strain>
    </source>
</reference>
<dbReference type="InterPro" id="IPR049052">
    <property type="entry name" value="nSTAND1"/>
</dbReference>
<evidence type="ECO:0000259" key="1">
    <source>
        <dbReference type="Pfam" id="PF20703"/>
    </source>
</evidence>
<dbReference type="SUPFAM" id="SSF52540">
    <property type="entry name" value="P-loop containing nucleoside triphosphate hydrolases"/>
    <property type="match status" value="1"/>
</dbReference>
<evidence type="ECO:0000313" key="3">
    <source>
        <dbReference type="Proteomes" id="UP001229081"/>
    </source>
</evidence>
<comment type="caution">
    <text evidence="2">The sequence shown here is derived from an EMBL/GenBank/DDBJ whole genome shotgun (WGS) entry which is preliminary data.</text>
</comment>
<dbReference type="InterPro" id="IPR027417">
    <property type="entry name" value="P-loop_NTPase"/>
</dbReference>
<dbReference type="Proteomes" id="UP001229081">
    <property type="component" value="Unassembled WGS sequence"/>
</dbReference>
<organism evidence="2 3">
    <name type="scientific">Mycobacterium paragordonae</name>
    <dbReference type="NCBI Taxonomy" id="1389713"/>
    <lineage>
        <taxon>Bacteria</taxon>
        <taxon>Bacillati</taxon>
        <taxon>Actinomycetota</taxon>
        <taxon>Actinomycetes</taxon>
        <taxon>Mycobacteriales</taxon>
        <taxon>Mycobacteriaceae</taxon>
        <taxon>Mycobacterium</taxon>
    </lineage>
</organism>
<dbReference type="RefSeq" id="WP_306255289.1">
    <property type="nucleotide sequence ID" value="NZ_JAUFSA010000001.1"/>
</dbReference>